<organism evidence="2 3">
    <name type="scientific">Legionella cardiaca</name>
    <dbReference type="NCBI Taxonomy" id="1071983"/>
    <lineage>
        <taxon>Bacteria</taxon>
        <taxon>Pseudomonadati</taxon>
        <taxon>Pseudomonadota</taxon>
        <taxon>Gammaproteobacteria</taxon>
        <taxon>Legionellales</taxon>
        <taxon>Legionellaceae</taxon>
        <taxon>Legionella</taxon>
    </lineage>
</organism>
<feature type="compositionally biased region" description="Polar residues" evidence="1">
    <location>
        <begin position="30"/>
        <end position="46"/>
    </location>
</feature>
<evidence type="ECO:0000313" key="2">
    <source>
        <dbReference type="EMBL" id="WED42107.1"/>
    </source>
</evidence>
<feature type="compositionally biased region" description="Basic and acidic residues" evidence="1">
    <location>
        <begin position="9"/>
        <end position="23"/>
    </location>
</feature>
<keyword evidence="3" id="KW-1185">Reference proteome</keyword>
<evidence type="ECO:0000313" key="3">
    <source>
        <dbReference type="Proteomes" id="UP001222087"/>
    </source>
</evidence>
<gene>
    <name evidence="2" type="ORF">PXX05_09200</name>
</gene>
<dbReference type="RefSeq" id="WP_275087932.1">
    <property type="nucleotide sequence ID" value="NZ_CP119078.1"/>
</dbReference>
<sequence>MKRVKKISTKKEAKQIHQEELEKVNGGNGPQTQTSCTVYPNGSRVCTGQLGPLDKPK</sequence>
<evidence type="ECO:0000256" key="1">
    <source>
        <dbReference type="SAM" id="MobiDB-lite"/>
    </source>
</evidence>
<proteinExistence type="predicted"/>
<protein>
    <submittedName>
        <fullName evidence="2">Uncharacterized protein</fullName>
    </submittedName>
</protein>
<name>A0ABY8AN82_9GAMM</name>
<feature type="region of interest" description="Disordered" evidence="1">
    <location>
        <begin position="1"/>
        <end position="57"/>
    </location>
</feature>
<dbReference type="Proteomes" id="UP001222087">
    <property type="component" value="Chromosome"/>
</dbReference>
<accession>A0ABY8AN82</accession>
<reference evidence="2 3" key="1">
    <citation type="submission" date="2023-02" db="EMBL/GenBank/DDBJ databases">
        <title>Genome Sequence of L. cardiaca H63T.</title>
        <authorList>
            <person name="Lopez A.E."/>
            <person name="Cianciotto N.P."/>
        </authorList>
    </citation>
    <scope>NUCLEOTIDE SEQUENCE [LARGE SCALE GENOMIC DNA]</scope>
    <source>
        <strain evidence="2 3">H63</strain>
    </source>
</reference>
<dbReference type="EMBL" id="CP119078">
    <property type="protein sequence ID" value="WED42107.1"/>
    <property type="molecule type" value="Genomic_DNA"/>
</dbReference>